<organism evidence="10 11">
    <name type="scientific">Monoraphidium neglectum</name>
    <dbReference type="NCBI Taxonomy" id="145388"/>
    <lineage>
        <taxon>Eukaryota</taxon>
        <taxon>Viridiplantae</taxon>
        <taxon>Chlorophyta</taxon>
        <taxon>core chlorophytes</taxon>
        <taxon>Chlorophyceae</taxon>
        <taxon>CS clade</taxon>
        <taxon>Sphaeropleales</taxon>
        <taxon>Selenastraceae</taxon>
        <taxon>Monoraphidium</taxon>
    </lineage>
</organism>
<dbReference type="InterPro" id="IPR016024">
    <property type="entry name" value="ARM-type_fold"/>
</dbReference>
<comment type="pathway">
    <text evidence="1">Protein biosynthesis; polypeptide chain elongation.</text>
</comment>
<keyword evidence="3" id="KW-0677">Repeat</keyword>
<dbReference type="CDD" id="cd03221">
    <property type="entry name" value="ABCF_EF-3"/>
    <property type="match status" value="1"/>
</dbReference>
<evidence type="ECO:0000256" key="5">
    <source>
        <dbReference type="ARBA" id="ARBA00022768"/>
    </source>
</evidence>
<evidence type="ECO:0000313" key="10">
    <source>
        <dbReference type="EMBL" id="KIY99870.1"/>
    </source>
</evidence>
<sequence>MFPPQSAGLVDRLADCLVSEEPARREAAALALAALPAAAGAAAEPYLLPLAAPLLQLMADKTGAVRDAALAAGAALAGSLRPRAAGLLLPVLFEHTDPLKRWQAREGALRMLAAAAGAAPGIVAARLPEIVPLISALMNDARDQVKAAAVDAGTASYHLVGNRDIEHLVDDLLHTVARPEDVPDVVGKLSATTFVQAIEAPALAVMVPLLIRGLREATPIQRKACVITTNMAKLVNSPLDAAHFLPALVPGIEKVARAAADPELREVAANALGVLERILKEAHAMHTETRAAAADKEAARRGLADAVSLQQPLTPVDAPTLSHVAALCCALMDARVFDSEEWRGCIVPYLAPNFMGEAAAEAAARAFLQRCVARMREEGVIEDLGWDNEAGDEGYEELCDCKFSLAYGGKILLNNACLRLLRGRRYGLCGGNGVGKSTLMRAISRGQLEGFPHPDVLKTVYASLADLSVVDYVVADPQVKVTGKSKAEVAAGLTSVGFDEEMMAKPITGISGGWKMKLALTRAMLLGADILLLDEPTNHLDTANVAWLERWLVTQRDVTVMTVSHDSGFLDRVCTDIIHYAARQLRRYRGNLSEFVKAVPAAQSYYQLQAATLRFRFPTPGLLDGITSKEKPIIK</sequence>
<evidence type="ECO:0000256" key="1">
    <source>
        <dbReference type="ARBA" id="ARBA00004815"/>
    </source>
</evidence>
<dbReference type="SUPFAM" id="SSF52540">
    <property type="entry name" value="P-loop containing nucleoside triphosphate hydrolases"/>
    <property type="match status" value="1"/>
</dbReference>
<dbReference type="PANTHER" id="PTHR19211:SF5">
    <property type="entry name" value="ELONGATION FACTOR 3A-RELATED"/>
    <property type="match status" value="1"/>
</dbReference>
<dbReference type="InterPro" id="IPR027417">
    <property type="entry name" value="P-loop_NTPase"/>
</dbReference>
<dbReference type="Gene3D" id="1.25.10.10">
    <property type="entry name" value="Leucine-rich Repeat Variant"/>
    <property type="match status" value="1"/>
</dbReference>
<gene>
    <name evidence="10" type="ORF">MNEG_8092</name>
</gene>
<dbReference type="InterPro" id="IPR003593">
    <property type="entry name" value="AAA+_ATPase"/>
</dbReference>
<dbReference type="Pfam" id="PF00005">
    <property type="entry name" value="ABC_tran"/>
    <property type="match status" value="1"/>
</dbReference>
<dbReference type="Pfam" id="PF24987">
    <property type="entry name" value="HEAT_EF3_N"/>
    <property type="match status" value="1"/>
</dbReference>
<dbReference type="OrthoDB" id="2110130at2759"/>
<evidence type="ECO:0000256" key="6">
    <source>
        <dbReference type="ARBA" id="ARBA00022840"/>
    </source>
</evidence>
<feature type="non-terminal residue" evidence="10">
    <location>
        <position position="635"/>
    </location>
</feature>
<dbReference type="AlphaFoldDB" id="A0A0D2N0M0"/>
<evidence type="ECO:0000256" key="4">
    <source>
        <dbReference type="ARBA" id="ARBA00022741"/>
    </source>
</evidence>
<dbReference type="STRING" id="145388.A0A0D2N0M0"/>
<keyword evidence="11" id="KW-1185">Reference proteome</keyword>
<evidence type="ECO:0000259" key="9">
    <source>
        <dbReference type="PROSITE" id="PS50893"/>
    </source>
</evidence>
<protein>
    <submittedName>
        <fullName evidence="10">Elongation factor 3</fullName>
    </submittedName>
</protein>
<dbReference type="Proteomes" id="UP000054498">
    <property type="component" value="Unassembled WGS sequence"/>
</dbReference>
<dbReference type="RefSeq" id="XP_013898890.1">
    <property type="nucleotide sequence ID" value="XM_014043436.1"/>
</dbReference>
<dbReference type="InterPro" id="IPR003439">
    <property type="entry name" value="ABC_transporter-like_ATP-bd"/>
</dbReference>
<evidence type="ECO:0000256" key="3">
    <source>
        <dbReference type="ARBA" id="ARBA00022737"/>
    </source>
</evidence>
<dbReference type="Pfam" id="PF24984">
    <property type="entry name" value="HEAT_EF3_GNC1"/>
    <property type="match status" value="1"/>
</dbReference>
<reference evidence="10 11" key="1">
    <citation type="journal article" date="2013" name="BMC Genomics">
        <title>Reconstruction of the lipid metabolism for the microalga Monoraphidium neglectum from its genome sequence reveals characteristics suitable for biofuel production.</title>
        <authorList>
            <person name="Bogen C."/>
            <person name="Al-Dilaimi A."/>
            <person name="Albersmeier A."/>
            <person name="Wichmann J."/>
            <person name="Grundmann M."/>
            <person name="Rupp O."/>
            <person name="Lauersen K.J."/>
            <person name="Blifernez-Klassen O."/>
            <person name="Kalinowski J."/>
            <person name="Goesmann A."/>
            <person name="Mussgnug J.H."/>
            <person name="Kruse O."/>
        </authorList>
    </citation>
    <scope>NUCLEOTIDE SEQUENCE [LARGE SCALE GENOMIC DNA]</scope>
    <source>
        <strain evidence="10 11">SAG 48.87</strain>
    </source>
</reference>
<dbReference type="Gene3D" id="3.40.50.300">
    <property type="entry name" value="P-loop containing nucleotide triphosphate hydrolases"/>
    <property type="match status" value="1"/>
</dbReference>
<evidence type="ECO:0000256" key="2">
    <source>
        <dbReference type="ARBA" id="ARBA00011054"/>
    </source>
</evidence>
<dbReference type="GO" id="GO:0016887">
    <property type="term" value="F:ATP hydrolysis activity"/>
    <property type="evidence" value="ECO:0007669"/>
    <property type="project" value="InterPro"/>
</dbReference>
<comment type="catalytic activity">
    <reaction evidence="8">
        <text>ATP + H2O = ADP + phosphate + H(+)</text>
        <dbReference type="Rhea" id="RHEA:13065"/>
        <dbReference type="ChEBI" id="CHEBI:15377"/>
        <dbReference type="ChEBI" id="CHEBI:15378"/>
        <dbReference type="ChEBI" id="CHEBI:30616"/>
        <dbReference type="ChEBI" id="CHEBI:43474"/>
        <dbReference type="ChEBI" id="CHEBI:456216"/>
    </reaction>
</comment>
<name>A0A0D2N0M0_9CHLO</name>
<accession>A0A0D2N0M0</accession>
<dbReference type="EMBL" id="KK101719">
    <property type="protein sequence ID" value="KIY99870.1"/>
    <property type="molecule type" value="Genomic_DNA"/>
</dbReference>
<comment type="similarity">
    <text evidence="2">Belongs to the ABC transporter superfamily. ABCF family. EF3 subfamily.</text>
</comment>
<dbReference type="GO" id="GO:0005524">
    <property type="term" value="F:ATP binding"/>
    <property type="evidence" value="ECO:0007669"/>
    <property type="project" value="UniProtKB-KW"/>
</dbReference>
<evidence type="ECO:0000256" key="8">
    <source>
        <dbReference type="ARBA" id="ARBA00049360"/>
    </source>
</evidence>
<keyword evidence="4" id="KW-0547">Nucleotide-binding</keyword>
<dbReference type="InterPro" id="IPR047036">
    <property type="entry name" value="EF3_4HB_sf"/>
</dbReference>
<keyword evidence="5 10" id="KW-0251">Elongation factor</keyword>
<dbReference type="SUPFAM" id="SSF48371">
    <property type="entry name" value="ARM repeat"/>
    <property type="match status" value="1"/>
</dbReference>
<keyword evidence="6" id="KW-0067">ATP-binding</keyword>
<dbReference type="SMART" id="SM00382">
    <property type="entry name" value="AAA"/>
    <property type="match status" value="1"/>
</dbReference>
<evidence type="ECO:0000313" key="11">
    <source>
        <dbReference type="Proteomes" id="UP000054498"/>
    </source>
</evidence>
<evidence type="ECO:0000256" key="7">
    <source>
        <dbReference type="ARBA" id="ARBA00022917"/>
    </source>
</evidence>
<dbReference type="InterPro" id="IPR011989">
    <property type="entry name" value="ARM-like"/>
</dbReference>
<proteinExistence type="inferred from homology"/>
<dbReference type="UniPathway" id="UPA00345"/>
<dbReference type="GeneID" id="25740968"/>
<dbReference type="InterPro" id="IPR050611">
    <property type="entry name" value="ABCF"/>
</dbReference>
<dbReference type="KEGG" id="mng:MNEG_8092"/>
<dbReference type="Gene3D" id="1.20.1390.20">
    <property type="match status" value="1"/>
</dbReference>
<dbReference type="PROSITE" id="PS50893">
    <property type="entry name" value="ABC_TRANSPORTER_2"/>
    <property type="match status" value="1"/>
</dbReference>
<dbReference type="PANTHER" id="PTHR19211">
    <property type="entry name" value="ATP-BINDING TRANSPORT PROTEIN-RELATED"/>
    <property type="match status" value="1"/>
</dbReference>
<feature type="domain" description="ABC transporter" evidence="9">
    <location>
        <begin position="396"/>
        <end position="608"/>
    </location>
</feature>
<dbReference type="GO" id="GO:0003746">
    <property type="term" value="F:translation elongation factor activity"/>
    <property type="evidence" value="ECO:0007669"/>
    <property type="project" value="UniProtKB-KW"/>
</dbReference>
<keyword evidence="7" id="KW-0648">Protein biosynthesis</keyword>